<comment type="pathway">
    <text evidence="1">Phospholipid metabolism; phosphatidylglycerol biosynthesis; phosphatidylglycerol from CDP-diacylglycerol: step 2/2.</text>
</comment>
<evidence type="ECO:0000256" key="2">
    <source>
        <dbReference type="SAM" id="Phobius"/>
    </source>
</evidence>
<gene>
    <name evidence="4" type="ORF">OEZ71_11340</name>
</gene>
<keyword evidence="2" id="KW-1133">Transmembrane helix</keyword>
<feature type="transmembrane region" description="Helical" evidence="2">
    <location>
        <begin position="79"/>
        <end position="97"/>
    </location>
</feature>
<dbReference type="SUPFAM" id="SSF101307">
    <property type="entry name" value="YutG-like"/>
    <property type="match status" value="1"/>
</dbReference>
<dbReference type="InterPro" id="IPR036681">
    <property type="entry name" value="PgpA-like_sf"/>
</dbReference>
<dbReference type="InterPro" id="IPR007686">
    <property type="entry name" value="YutG/PgpA"/>
</dbReference>
<evidence type="ECO:0000256" key="1">
    <source>
        <dbReference type="PIRNR" id="PIRNR006162"/>
    </source>
</evidence>
<keyword evidence="1" id="KW-0443">Lipid metabolism</keyword>
<comment type="function">
    <text evidence="1">Lipid phosphatase which dephosphorylates phosphatidylglycerophosphate (PGP) to phosphatidylglycerol (PG).</text>
</comment>
<keyword evidence="1" id="KW-0460">Magnesium</keyword>
<keyword evidence="1" id="KW-1208">Phospholipid metabolism</keyword>
<feature type="transmembrane region" description="Helical" evidence="2">
    <location>
        <begin position="38"/>
        <end position="58"/>
    </location>
</feature>
<evidence type="ECO:0000313" key="5">
    <source>
        <dbReference type="Proteomes" id="UP001652564"/>
    </source>
</evidence>
<evidence type="ECO:0000313" key="4">
    <source>
        <dbReference type="EMBL" id="MCV2872887.1"/>
    </source>
</evidence>
<keyword evidence="1" id="KW-1003">Cell membrane</keyword>
<comment type="subcellular location">
    <subcellularLocation>
        <location evidence="1">Cell inner membrane</location>
        <topology evidence="1">Multi-pass membrane protein</topology>
    </subcellularLocation>
</comment>
<name>A0ABT2ZPB3_9RHOB</name>
<feature type="domain" description="YutG/PgpA" evidence="3">
    <location>
        <begin position="7"/>
        <end position="156"/>
    </location>
</feature>
<organism evidence="4 5">
    <name type="scientific">Albidovulum litorale</name>
    <dbReference type="NCBI Taxonomy" id="2984134"/>
    <lineage>
        <taxon>Bacteria</taxon>
        <taxon>Pseudomonadati</taxon>
        <taxon>Pseudomonadota</taxon>
        <taxon>Alphaproteobacteria</taxon>
        <taxon>Rhodobacterales</taxon>
        <taxon>Paracoccaceae</taxon>
        <taxon>Albidovulum</taxon>
    </lineage>
</organism>
<feature type="transmembrane region" description="Helical" evidence="2">
    <location>
        <begin position="142"/>
        <end position="164"/>
    </location>
</feature>
<comment type="cofactor">
    <cofactor evidence="1">
        <name>Mg(2+)</name>
        <dbReference type="ChEBI" id="CHEBI:18420"/>
    </cofactor>
</comment>
<dbReference type="EC" id="3.1.3.27" evidence="1"/>
<evidence type="ECO:0000259" key="3">
    <source>
        <dbReference type="Pfam" id="PF04608"/>
    </source>
</evidence>
<accession>A0ABT2ZPB3</accession>
<comment type="caution">
    <text evidence="4">The sequence shown here is derived from an EMBL/GenBank/DDBJ whole genome shotgun (WGS) entry which is preliminary data.</text>
</comment>
<reference evidence="4 5" key="1">
    <citation type="submission" date="2022-10" db="EMBL/GenBank/DDBJ databases">
        <title>Defluviimonas sp. nov., isolated from ocean surface sediments.</title>
        <authorList>
            <person name="He W."/>
            <person name="Wang L."/>
            <person name="Zhang D.-F."/>
        </authorList>
    </citation>
    <scope>NUCLEOTIDE SEQUENCE [LARGE SCALE GENOMIC DNA]</scope>
    <source>
        <strain evidence="4 5">WL0050</strain>
    </source>
</reference>
<dbReference type="InterPro" id="IPR026037">
    <property type="entry name" value="PgpA"/>
</dbReference>
<dbReference type="PIRSF" id="PIRSF006162">
    <property type="entry name" value="PgpA"/>
    <property type="match status" value="1"/>
</dbReference>
<keyword evidence="1 2" id="KW-0472">Membrane</keyword>
<dbReference type="RefSeq" id="WP_263740110.1">
    <property type="nucleotide sequence ID" value="NZ_JAOWKZ010000003.1"/>
</dbReference>
<sequence length="166" mass="17939">MTFPRLLATWFGVGLLRPAPGTWGSAVAVALGLLLHGIGHFPLLLVATLIITPLGFWATAKTVEGQDEKDPSEIVIDEVAGQWIALLFPSAGFWWMGLDSWNFPWPGWVAAFLFFRLFDIWKPGPVGYADRKHTAFGTMADDLWAGLFAGIATMIAAGLAHGVMGA</sequence>
<keyword evidence="1" id="KW-0595">Phospholipid degradation</keyword>
<dbReference type="CDD" id="cd06971">
    <property type="entry name" value="PgpA"/>
    <property type="match status" value="1"/>
</dbReference>
<keyword evidence="1" id="KW-0997">Cell inner membrane</keyword>
<comment type="catalytic activity">
    <reaction evidence="1">
        <text>a 1,2-diacyl-sn-glycero-3-phospho-(1'-sn-glycero-3'-phosphate) + H2O = a 1,2-diacyl-sn-glycero-3-phospho-(1'-sn-glycerol) + phosphate</text>
        <dbReference type="Rhea" id="RHEA:33751"/>
        <dbReference type="ChEBI" id="CHEBI:15377"/>
        <dbReference type="ChEBI" id="CHEBI:43474"/>
        <dbReference type="ChEBI" id="CHEBI:60110"/>
        <dbReference type="ChEBI" id="CHEBI:64716"/>
        <dbReference type="EC" id="3.1.3.27"/>
    </reaction>
</comment>
<keyword evidence="1" id="KW-0479">Metal-binding</keyword>
<dbReference type="Pfam" id="PF04608">
    <property type="entry name" value="PgpA"/>
    <property type="match status" value="1"/>
</dbReference>
<dbReference type="PANTHER" id="PTHR36305:SF1">
    <property type="entry name" value="PHOSPHATIDYLGLYCEROPHOSPHATASE A"/>
    <property type="match status" value="1"/>
</dbReference>
<dbReference type="Proteomes" id="UP001652564">
    <property type="component" value="Unassembled WGS sequence"/>
</dbReference>
<keyword evidence="1" id="KW-0378">Hydrolase</keyword>
<protein>
    <recommendedName>
        <fullName evidence="1">Phosphatidylglycerophosphatase A</fullName>
        <ecNumber evidence="1">3.1.3.27</ecNumber>
    </recommendedName>
    <alternativeName>
        <fullName evidence="1">Phosphatidylglycerolphosphate phosphatase A</fullName>
    </alternativeName>
</protein>
<dbReference type="EMBL" id="JAOWKZ010000003">
    <property type="protein sequence ID" value="MCV2872887.1"/>
    <property type="molecule type" value="Genomic_DNA"/>
</dbReference>
<keyword evidence="5" id="KW-1185">Reference proteome</keyword>
<keyword evidence="1" id="KW-0442">Lipid degradation</keyword>
<keyword evidence="1 2" id="KW-0812">Transmembrane</keyword>
<proteinExistence type="predicted"/>
<dbReference type="PANTHER" id="PTHR36305">
    <property type="entry name" value="PHOSPHATIDYLGLYCEROPHOSPHATASE A"/>
    <property type="match status" value="1"/>
</dbReference>